<dbReference type="InterPro" id="IPR017439">
    <property type="entry name" value="Amidohydrolase"/>
</dbReference>
<dbReference type="SUPFAM" id="SSF55031">
    <property type="entry name" value="Bacterial exopeptidase dimerisation domain"/>
    <property type="match status" value="1"/>
</dbReference>
<feature type="region of interest" description="Disordered" evidence="1">
    <location>
        <begin position="445"/>
        <end position="487"/>
    </location>
</feature>
<feature type="domain" description="Peptidase M20 dimerisation" evidence="2">
    <location>
        <begin position="184"/>
        <end position="274"/>
    </location>
</feature>
<dbReference type="Gene3D" id="3.30.70.360">
    <property type="match status" value="1"/>
</dbReference>
<dbReference type="NCBIfam" id="TIGR01891">
    <property type="entry name" value="amidohydrolases"/>
    <property type="match status" value="1"/>
</dbReference>
<dbReference type="InterPro" id="IPR017145">
    <property type="entry name" value="Aminobenzoyl-glu_utiliz_pB"/>
</dbReference>
<dbReference type="SUPFAM" id="SSF53187">
    <property type="entry name" value="Zn-dependent exopeptidases"/>
    <property type="match status" value="1"/>
</dbReference>
<evidence type="ECO:0000313" key="4">
    <source>
        <dbReference type="Proteomes" id="UP000216308"/>
    </source>
</evidence>
<dbReference type="PIRSF" id="PIRSF037227">
    <property type="entry name" value="Aminobenzoyl-glu_utiliz_pB"/>
    <property type="match status" value="1"/>
</dbReference>
<dbReference type="InterPro" id="IPR036264">
    <property type="entry name" value="Bact_exopeptidase_dim_dom"/>
</dbReference>
<sequence>MELDTVTDAVEARREELTALARDIWEHPQTAFEETYAADRLIGVLAERGFDVEVGVGDVETAFVARYGEDGPVVGTMGEFDALPGLSQRASATKEPIEAGGNGHGCGHNLFGVGSLGAALAVADAIDAGLEGSVVYVGTPAEEAGAGKVYMARAGAFDDVDAVVSWHPGWYNAPTKGSCLAVDGFEVTVNGESSHAAASPEAGRSALDGLQLLNTAVEYMREHVPDPVRLHYVITEGGDAANVVPPEATGEYLVRAPSRDLVDDVSAWFRRAAEGAALMGDVDVEVTKISGIYGVRPNETLGDAIRETMGDLGPFSVDDPLADDLRESLGDVSGQLEELDPDHRDRARDSAYFTEPIDALDAGEVGSYSTDSGDVSQIVPLGRMTTATWPVGTPPHSWQAVAASGSTGTEGMLYASKAIGGTLLRLLTDEELRAEVVAEFEERGGADGYESAMPDDADPYELLGVERPDFEPTLEADPAAAGAADDD</sequence>
<dbReference type="InterPro" id="IPR002933">
    <property type="entry name" value="Peptidase_M20"/>
</dbReference>
<proteinExistence type="predicted"/>
<dbReference type="Gene3D" id="3.40.630.10">
    <property type="entry name" value="Zn peptidases"/>
    <property type="match status" value="2"/>
</dbReference>
<gene>
    <name evidence="3" type="ORF">DJ70_08495</name>
</gene>
<keyword evidence="3" id="KW-0378">Hydrolase</keyword>
<protein>
    <submittedName>
        <fullName evidence="3">Amidohydrolase</fullName>
    </submittedName>
</protein>
<dbReference type="GO" id="GO:0046657">
    <property type="term" value="P:folic acid catabolic process"/>
    <property type="evidence" value="ECO:0007669"/>
    <property type="project" value="TreeGrafter"/>
</dbReference>
<dbReference type="InterPro" id="IPR011650">
    <property type="entry name" value="Peptidase_M20_dimer"/>
</dbReference>
<evidence type="ECO:0000256" key="1">
    <source>
        <dbReference type="SAM" id="MobiDB-lite"/>
    </source>
</evidence>
<evidence type="ECO:0000313" key="3">
    <source>
        <dbReference type="EMBL" id="OYR56468.1"/>
    </source>
</evidence>
<dbReference type="Proteomes" id="UP000216308">
    <property type="component" value="Unassembled WGS sequence"/>
</dbReference>
<dbReference type="GO" id="GO:0071713">
    <property type="term" value="F:para-aminobenzoyl-glutamate hydrolase activity"/>
    <property type="evidence" value="ECO:0007669"/>
    <property type="project" value="TreeGrafter"/>
</dbReference>
<feature type="compositionally biased region" description="Low complexity" evidence="1">
    <location>
        <begin position="476"/>
        <end position="487"/>
    </location>
</feature>
<name>A0A256IIS5_9EURY</name>
<reference evidence="3 4" key="1">
    <citation type="journal article" date="2014" name="Front. Microbiol.">
        <title>Population and genomic analysis of the genus Halorubrum.</title>
        <authorList>
            <person name="Fullmer M.S."/>
            <person name="Soucy S.M."/>
            <person name="Swithers K.S."/>
            <person name="Makkay A.M."/>
            <person name="Wheeler R."/>
            <person name="Ventosa A."/>
            <person name="Gogarten J.P."/>
            <person name="Papke R.T."/>
        </authorList>
    </citation>
    <scope>NUCLEOTIDE SEQUENCE [LARGE SCALE GENOMIC DNA]</scope>
    <source>
        <strain evidence="3 4">Cb34</strain>
    </source>
</reference>
<evidence type="ECO:0000259" key="2">
    <source>
        <dbReference type="Pfam" id="PF07687"/>
    </source>
</evidence>
<dbReference type="OrthoDB" id="56239at2157"/>
<dbReference type="GO" id="GO:0016805">
    <property type="term" value="F:dipeptidase activity"/>
    <property type="evidence" value="ECO:0007669"/>
    <property type="project" value="TreeGrafter"/>
</dbReference>
<dbReference type="Pfam" id="PF07687">
    <property type="entry name" value="M20_dimer"/>
    <property type="match status" value="1"/>
</dbReference>
<dbReference type="InterPro" id="IPR052030">
    <property type="entry name" value="Peptidase_M20/M20A_hydrolases"/>
</dbReference>
<dbReference type="Pfam" id="PF01546">
    <property type="entry name" value="Peptidase_M20"/>
    <property type="match status" value="1"/>
</dbReference>
<accession>A0A256IIS5</accession>
<dbReference type="GO" id="GO:0005737">
    <property type="term" value="C:cytoplasm"/>
    <property type="evidence" value="ECO:0007669"/>
    <property type="project" value="TreeGrafter"/>
</dbReference>
<dbReference type="PANTHER" id="PTHR30575:SF0">
    <property type="entry name" value="XAA-ARG DIPEPTIDASE"/>
    <property type="match status" value="1"/>
</dbReference>
<comment type="caution">
    <text evidence="3">The sequence shown here is derived from an EMBL/GenBank/DDBJ whole genome shotgun (WGS) entry which is preliminary data.</text>
</comment>
<dbReference type="EMBL" id="NHPJ01000085">
    <property type="protein sequence ID" value="OYR56468.1"/>
    <property type="molecule type" value="Genomic_DNA"/>
</dbReference>
<dbReference type="PANTHER" id="PTHR30575">
    <property type="entry name" value="PEPTIDASE M20"/>
    <property type="match status" value="1"/>
</dbReference>
<dbReference type="AlphaFoldDB" id="A0A256IIS5"/>
<keyword evidence="4" id="KW-1185">Reference proteome</keyword>
<dbReference type="RefSeq" id="WP_094531960.1">
    <property type="nucleotide sequence ID" value="NZ_NHPJ01000085.1"/>
</dbReference>
<organism evidence="3 4">
    <name type="scientific">Halorubrum halodurans</name>
    <dbReference type="NCBI Taxonomy" id="1383851"/>
    <lineage>
        <taxon>Archaea</taxon>
        <taxon>Methanobacteriati</taxon>
        <taxon>Methanobacteriota</taxon>
        <taxon>Stenosarchaea group</taxon>
        <taxon>Halobacteria</taxon>
        <taxon>Halobacteriales</taxon>
        <taxon>Haloferacaceae</taxon>
        <taxon>Halorubrum</taxon>
    </lineage>
</organism>